<evidence type="ECO:0000313" key="7">
    <source>
        <dbReference type="EMBL" id="KAF2221210.1"/>
    </source>
</evidence>
<dbReference type="InterPro" id="IPR007568">
    <property type="entry name" value="RTA1"/>
</dbReference>
<feature type="transmembrane region" description="Helical" evidence="6">
    <location>
        <begin position="35"/>
        <end position="54"/>
    </location>
</feature>
<evidence type="ECO:0000313" key="8">
    <source>
        <dbReference type="Proteomes" id="UP000799538"/>
    </source>
</evidence>
<dbReference type="GO" id="GO:0005886">
    <property type="term" value="C:plasma membrane"/>
    <property type="evidence" value="ECO:0007669"/>
    <property type="project" value="TreeGrafter"/>
</dbReference>
<feature type="transmembrane region" description="Helical" evidence="6">
    <location>
        <begin position="61"/>
        <end position="80"/>
    </location>
</feature>
<dbReference type="GO" id="GO:0000324">
    <property type="term" value="C:fungal-type vacuole"/>
    <property type="evidence" value="ECO:0007669"/>
    <property type="project" value="TreeGrafter"/>
</dbReference>
<organism evidence="7 8">
    <name type="scientific">Elsinoe ampelina</name>
    <dbReference type="NCBI Taxonomy" id="302913"/>
    <lineage>
        <taxon>Eukaryota</taxon>
        <taxon>Fungi</taxon>
        <taxon>Dikarya</taxon>
        <taxon>Ascomycota</taxon>
        <taxon>Pezizomycotina</taxon>
        <taxon>Dothideomycetes</taxon>
        <taxon>Dothideomycetidae</taxon>
        <taxon>Myriangiales</taxon>
        <taxon>Elsinoaceae</taxon>
        <taxon>Elsinoe</taxon>
    </lineage>
</organism>
<evidence type="ECO:0000256" key="3">
    <source>
        <dbReference type="ARBA" id="ARBA00022989"/>
    </source>
</evidence>
<reference evidence="8" key="1">
    <citation type="journal article" date="2020" name="Stud. Mycol.">
        <title>101 Dothideomycetes genomes: A test case for predicting lifestyles and emergence of pathogens.</title>
        <authorList>
            <person name="Haridas S."/>
            <person name="Albert R."/>
            <person name="Binder M."/>
            <person name="Bloem J."/>
            <person name="LaButti K."/>
            <person name="Salamov A."/>
            <person name="Andreopoulos B."/>
            <person name="Baker S."/>
            <person name="Barry K."/>
            <person name="Bills G."/>
            <person name="Bluhm B."/>
            <person name="Cannon C."/>
            <person name="Castanera R."/>
            <person name="Culley D."/>
            <person name="Daum C."/>
            <person name="Ezra D."/>
            <person name="Gonzalez J."/>
            <person name="Henrissat B."/>
            <person name="Kuo A."/>
            <person name="Liang C."/>
            <person name="Lipzen A."/>
            <person name="Lutzoni F."/>
            <person name="Magnuson J."/>
            <person name="Mondo S."/>
            <person name="Nolan M."/>
            <person name="Ohm R."/>
            <person name="Pangilinan J."/>
            <person name="Park H.-J."/>
            <person name="Ramirez L."/>
            <person name="Alfaro M."/>
            <person name="Sun H."/>
            <person name="Tritt A."/>
            <person name="Yoshinaga Y."/>
            <person name="Zwiers L.-H."/>
            <person name="Turgeon B."/>
            <person name="Goodwin S."/>
            <person name="Spatafora J."/>
            <person name="Crous P."/>
            <person name="Grigoriev I."/>
        </authorList>
    </citation>
    <scope>NUCLEOTIDE SEQUENCE [LARGE SCALE GENOMIC DNA]</scope>
    <source>
        <strain evidence="8">CECT 20119</strain>
    </source>
</reference>
<dbReference type="AlphaFoldDB" id="A0A6A6G723"/>
<dbReference type="Pfam" id="PF04479">
    <property type="entry name" value="RTA1"/>
    <property type="match status" value="1"/>
</dbReference>
<keyword evidence="8" id="KW-1185">Reference proteome</keyword>
<accession>A0A6A6G723</accession>
<gene>
    <name evidence="7" type="ORF">BDZ85DRAFT_266464</name>
</gene>
<protein>
    <submittedName>
        <fullName evidence="7">Parasitic phase-specific protein PSP-1</fullName>
    </submittedName>
</protein>
<proteinExistence type="predicted"/>
<feature type="transmembrane region" description="Helical" evidence="6">
    <location>
        <begin position="173"/>
        <end position="193"/>
    </location>
</feature>
<dbReference type="OrthoDB" id="4521223at2759"/>
<dbReference type="Proteomes" id="UP000799538">
    <property type="component" value="Unassembled WGS sequence"/>
</dbReference>
<evidence type="ECO:0000256" key="6">
    <source>
        <dbReference type="SAM" id="Phobius"/>
    </source>
</evidence>
<keyword evidence="2 6" id="KW-0812">Transmembrane</keyword>
<evidence type="ECO:0000256" key="5">
    <source>
        <dbReference type="SAM" id="MobiDB-lite"/>
    </source>
</evidence>
<evidence type="ECO:0000256" key="1">
    <source>
        <dbReference type="ARBA" id="ARBA00004141"/>
    </source>
</evidence>
<dbReference type="PANTHER" id="PTHR31465">
    <property type="entry name" value="PROTEIN RTA1-RELATED"/>
    <property type="match status" value="1"/>
</dbReference>
<evidence type="ECO:0000256" key="4">
    <source>
        <dbReference type="ARBA" id="ARBA00023136"/>
    </source>
</evidence>
<keyword evidence="3 6" id="KW-1133">Transmembrane helix</keyword>
<comment type="subcellular location">
    <subcellularLocation>
        <location evidence="1">Membrane</location>
        <topology evidence="1">Multi-pass membrane protein</topology>
    </subcellularLocation>
</comment>
<dbReference type="PANTHER" id="PTHR31465:SF9">
    <property type="entry name" value="SPHINGOID LONG-CHAIN BASE TRANSPORTER RSB1"/>
    <property type="match status" value="1"/>
</dbReference>
<feature type="region of interest" description="Disordered" evidence="5">
    <location>
        <begin position="288"/>
        <end position="314"/>
    </location>
</feature>
<feature type="transmembrane region" description="Helical" evidence="6">
    <location>
        <begin position="214"/>
        <end position="235"/>
    </location>
</feature>
<feature type="compositionally biased region" description="Basic and acidic residues" evidence="5">
    <location>
        <begin position="288"/>
        <end position="297"/>
    </location>
</feature>
<feature type="transmembrane region" description="Helical" evidence="6">
    <location>
        <begin position="251"/>
        <end position="270"/>
    </location>
</feature>
<evidence type="ECO:0000256" key="2">
    <source>
        <dbReference type="ARBA" id="ARBA00022692"/>
    </source>
</evidence>
<name>A0A6A6G723_9PEZI</name>
<sequence>MSRLPDGLIAFGPNANCTLDLCPLSASVLEYQPSVPASATFIGLFSLWLLLFVVQGVWTRTWGFTAAMVSGCVLEIVGYLGRIMIHDNPFSFNGFLIQIICITVAPVFFCSAIYVLLSQIITHVDPSISRLSPRLVYWIFIPCDVVSLVLQAVGGALSSLGKTRADVDQGVHISLGGLVFQVVTLTAFCILFVDYIITCRRKGRQALLDKRLKVLLVATFLSALLILLRCTYRIVELHEGYFSHWFRDEPMFIALESVVMAVAVPCLIVGHPGFTLIKSKAFDKGDQEEGHSERVSQDQDQVELTSMPHHTARW</sequence>
<feature type="transmembrane region" description="Helical" evidence="6">
    <location>
        <begin position="92"/>
        <end position="115"/>
    </location>
</feature>
<dbReference type="EMBL" id="ML992511">
    <property type="protein sequence ID" value="KAF2221210.1"/>
    <property type="molecule type" value="Genomic_DNA"/>
</dbReference>
<keyword evidence="4 6" id="KW-0472">Membrane</keyword>
<feature type="transmembrane region" description="Helical" evidence="6">
    <location>
        <begin position="135"/>
        <end position="153"/>
    </location>
</feature>